<evidence type="ECO:0000313" key="4">
    <source>
        <dbReference type="Proteomes" id="UP001220610"/>
    </source>
</evidence>
<dbReference type="SUPFAM" id="SSF54593">
    <property type="entry name" value="Glyoxalase/Bleomycin resistance protein/Dihydroxybiphenyl dioxygenase"/>
    <property type="match status" value="1"/>
</dbReference>
<dbReference type="GO" id="GO:0046491">
    <property type="term" value="P:L-methylmalonyl-CoA metabolic process"/>
    <property type="evidence" value="ECO:0007669"/>
    <property type="project" value="TreeGrafter"/>
</dbReference>
<evidence type="ECO:0000259" key="2">
    <source>
        <dbReference type="PROSITE" id="PS51819"/>
    </source>
</evidence>
<sequence>MNFSSVRIITADINRLIDFYEQVAGVQLTRYTEDFAELRTPLATLAIGSTNTLALFGGIEIAKAAENRSVIIEFQVEDVDSKYEALANFFGDTVVQKPTTMPWGNRSLLFRDPDGNLVNFFTPVTPEAKKRFEVKIEYSKAFLENPI</sequence>
<evidence type="ECO:0000256" key="1">
    <source>
        <dbReference type="ARBA" id="ARBA00022723"/>
    </source>
</evidence>
<dbReference type="Gene3D" id="3.10.180.10">
    <property type="entry name" value="2,3-Dihydroxybiphenyl 1,2-Dioxygenase, domain 1"/>
    <property type="match status" value="1"/>
</dbReference>
<dbReference type="Proteomes" id="UP001220610">
    <property type="component" value="Chromosome"/>
</dbReference>
<protein>
    <submittedName>
        <fullName evidence="3">VOC family protein</fullName>
    </submittedName>
</protein>
<dbReference type="Pfam" id="PF00903">
    <property type="entry name" value="Glyoxalase"/>
    <property type="match status" value="1"/>
</dbReference>
<organism evidence="3 4">
    <name type="scientific">Candidatus Pseudobacter hemicellulosilyticus</name>
    <dbReference type="NCBI Taxonomy" id="3121375"/>
    <lineage>
        <taxon>Bacteria</taxon>
        <taxon>Pseudomonadati</taxon>
        <taxon>Bacteroidota</taxon>
        <taxon>Chitinophagia</taxon>
        <taxon>Chitinophagales</taxon>
        <taxon>Chitinophagaceae</taxon>
        <taxon>Pseudobacter</taxon>
    </lineage>
</organism>
<dbReference type="InterPro" id="IPR029068">
    <property type="entry name" value="Glyas_Bleomycin-R_OHBP_Dase"/>
</dbReference>
<accession>A0AAJ5WVA9</accession>
<evidence type="ECO:0000313" key="3">
    <source>
        <dbReference type="EMBL" id="WEK37831.1"/>
    </source>
</evidence>
<dbReference type="InterPro" id="IPR004360">
    <property type="entry name" value="Glyas_Fos-R_dOase_dom"/>
</dbReference>
<reference evidence="3" key="1">
    <citation type="submission" date="2023-03" db="EMBL/GenBank/DDBJ databases">
        <title>Andean soil-derived lignocellulolytic bacterial consortium as a source of novel taxa and putative plastic-active enzymes.</title>
        <authorList>
            <person name="Diaz-Garcia L."/>
            <person name="Chuvochina M."/>
            <person name="Feuerriegel G."/>
            <person name="Bunk B."/>
            <person name="Sproer C."/>
            <person name="Streit W.R."/>
            <person name="Rodriguez L.M."/>
            <person name="Overmann J."/>
            <person name="Jimenez D.J."/>
        </authorList>
    </citation>
    <scope>NUCLEOTIDE SEQUENCE</scope>
    <source>
        <strain evidence="3">MAG 7</strain>
    </source>
</reference>
<dbReference type="PANTHER" id="PTHR43048:SF4">
    <property type="entry name" value="RING-CLEAVING DIOXYGENASE-RELATED"/>
    <property type="match status" value="1"/>
</dbReference>
<dbReference type="InterPro" id="IPR037523">
    <property type="entry name" value="VOC_core"/>
</dbReference>
<dbReference type="AlphaFoldDB" id="A0AAJ5WVA9"/>
<feature type="domain" description="VOC" evidence="2">
    <location>
        <begin position="2"/>
        <end position="123"/>
    </location>
</feature>
<dbReference type="GO" id="GO:0004493">
    <property type="term" value="F:methylmalonyl-CoA epimerase activity"/>
    <property type="evidence" value="ECO:0007669"/>
    <property type="project" value="TreeGrafter"/>
</dbReference>
<name>A0AAJ5WVA9_9BACT</name>
<gene>
    <name evidence="3" type="ORF">P0Y53_09985</name>
</gene>
<dbReference type="PANTHER" id="PTHR43048">
    <property type="entry name" value="METHYLMALONYL-COA EPIMERASE"/>
    <property type="match status" value="1"/>
</dbReference>
<dbReference type="EMBL" id="CP119311">
    <property type="protein sequence ID" value="WEK37831.1"/>
    <property type="molecule type" value="Genomic_DNA"/>
</dbReference>
<dbReference type="PROSITE" id="PS51819">
    <property type="entry name" value="VOC"/>
    <property type="match status" value="1"/>
</dbReference>
<proteinExistence type="predicted"/>
<keyword evidence="1" id="KW-0479">Metal-binding</keyword>
<dbReference type="GO" id="GO:0046872">
    <property type="term" value="F:metal ion binding"/>
    <property type="evidence" value="ECO:0007669"/>
    <property type="project" value="UniProtKB-KW"/>
</dbReference>
<dbReference type="InterPro" id="IPR051785">
    <property type="entry name" value="MMCE/EMCE_epimerase"/>
</dbReference>